<dbReference type="Gene3D" id="1.10.630.10">
    <property type="entry name" value="Cytochrome P450"/>
    <property type="match status" value="1"/>
</dbReference>
<dbReference type="InterPro" id="IPR036396">
    <property type="entry name" value="Cyt_P450_sf"/>
</dbReference>
<keyword evidence="4" id="KW-0479">Metal-binding</keyword>
<evidence type="ECO:0000313" key="10">
    <source>
        <dbReference type="Proteomes" id="UP000294933"/>
    </source>
</evidence>
<keyword evidence="8" id="KW-0472">Membrane</keyword>
<dbReference type="PANTHER" id="PTHR24287">
    <property type="entry name" value="P450, PUTATIVE (EUROFUNG)-RELATED"/>
    <property type="match status" value="1"/>
</dbReference>
<name>A0A4Y7PGJ1_9AGAM</name>
<evidence type="ECO:0000256" key="4">
    <source>
        <dbReference type="ARBA" id="ARBA00022723"/>
    </source>
</evidence>
<sequence length="261" mass="29564">MALPPGIPYLFTRISKLLISPFLLTSLYALSSRLSPSSIPALSSIPTWLLILCMIVSLPVTFFVKLQVKQWRQWRECRRLGAIMVPEVPSKWPAGLDLLKRMLFSFKHGYPGLSPPLSPTSPTNARHLMTGDIYTDISSALGTAISVRIIYETRIITTEPVHIKAMLATSFPSFEKGEKFQHQAQSVLGTGVFNSDGEMWKFHRTMTRPFFSRDRISHFDIFERHAEEVVRLMKECRRVGGAVDMQVSEVFLCGRSLFLLS</sequence>
<evidence type="ECO:0000256" key="6">
    <source>
        <dbReference type="ARBA" id="ARBA00023004"/>
    </source>
</evidence>
<evidence type="ECO:0000256" key="3">
    <source>
        <dbReference type="ARBA" id="ARBA00022617"/>
    </source>
</evidence>
<gene>
    <name evidence="9" type="ORF">BD410DRAFT_868024</name>
</gene>
<dbReference type="InterPro" id="IPR001128">
    <property type="entry name" value="Cyt_P450"/>
</dbReference>
<dbReference type="SUPFAM" id="SSF48264">
    <property type="entry name" value="Cytochrome P450"/>
    <property type="match status" value="1"/>
</dbReference>
<dbReference type="GO" id="GO:0004497">
    <property type="term" value="F:monooxygenase activity"/>
    <property type="evidence" value="ECO:0007669"/>
    <property type="project" value="UniProtKB-KW"/>
</dbReference>
<evidence type="ECO:0000256" key="5">
    <source>
        <dbReference type="ARBA" id="ARBA00023002"/>
    </source>
</evidence>
<organism evidence="9 10">
    <name type="scientific">Rickenella mellea</name>
    <dbReference type="NCBI Taxonomy" id="50990"/>
    <lineage>
        <taxon>Eukaryota</taxon>
        <taxon>Fungi</taxon>
        <taxon>Dikarya</taxon>
        <taxon>Basidiomycota</taxon>
        <taxon>Agaricomycotina</taxon>
        <taxon>Agaricomycetes</taxon>
        <taxon>Hymenochaetales</taxon>
        <taxon>Rickenellaceae</taxon>
        <taxon>Rickenella</taxon>
    </lineage>
</organism>
<comment type="similarity">
    <text evidence="2">Belongs to the cytochrome P450 family.</text>
</comment>
<evidence type="ECO:0000256" key="8">
    <source>
        <dbReference type="SAM" id="Phobius"/>
    </source>
</evidence>
<evidence type="ECO:0000313" key="9">
    <source>
        <dbReference type="EMBL" id="TDL13972.1"/>
    </source>
</evidence>
<keyword evidence="5" id="KW-0560">Oxidoreductase</keyword>
<dbReference type="InterPro" id="IPR047146">
    <property type="entry name" value="Cyt_P450_E_CYP52_fungi"/>
</dbReference>
<dbReference type="STRING" id="50990.A0A4Y7PGJ1"/>
<dbReference type="Pfam" id="PF00067">
    <property type="entry name" value="p450"/>
    <property type="match status" value="1"/>
</dbReference>
<keyword evidence="8" id="KW-0812">Transmembrane</keyword>
<dbReference type="Proteomes" id="UP000294933">
    <property type="component" value="Unassembled WGS sequence"/>
</dbReference>
<keyword evidence="3" id="KW-0349">Heme</keyword>
<dbReference type="OrthoDB" id="1470350at2759"/>
<evidence type="ECO:0000256" key="1">
    <source>
        <dbReference type="ARBA" id="ARBA00001971"/>
    </source>
</evidence>
<keyword evidence="7" id="KW-0503">Monooxygenase</keyword>
<comment type="cofactor">
    <cofactor evidence="1">
        <name>heme</name>
        <dbReference type="ChEBI" id="CHEBI:30413"/>
    </cofactor>
</comment>
<accession>A0A4Y7PGJ1</accession>
<keyword evidence="6" id="KW-0408">Iron</keyword>
<dbReference type="AlphaFoldDB" id="A0A4Y7PGJ1"/>
<evidence type="ECO:0000256" key="2">
    <source>
        <dbReference type="ARBA" id="ARBA00010617"/>
    </source>
</evidence>
<evidence type="ECO:0000256" key="7">
    <source>
        <dbReference type="ARBA" id="ARBA00023033"/>
    </source>
</evidence>
<protein>
    <recommendedName>
        <fullName evidence="11">Cytochrome P450</fullName>
    </recommendedName>
</protein>
<keyword evidence="10" id="KW-1185">Reference proteome</keyword>
<proteinExistence type="inferred from homology"/>
<dbReference type="GO" id="GO:0005506">
    <property type="term" value="F:iron ion binding"/>
    <property type="evidence" value="ECO:0007669"/>
    <property type="project" value="InterPro"/>
</dbReference>
<feature type="transmembrane region" description="Helical" evidence="8">
    <location>
        <begin position="47"/>
        <end position="66"/>
    </location>
</feature>
<dbReference type="VEuPathDB" id="FungiDB:BD410DRAFT_868024"/>
<evidence type="ECO:0008006" key="11">
    <source>
        <dbReference type="Google" id="ProtNLM"/>
    </source>
</evidence>
<dbReference type="PANTHER" id="PTHR24287:SF1">
    <property type="entry name" value="P450, PUTATIVE (EUROFUNG)-RELATED"/>
    <property type="match status" value="1"/>
</dbReference>
<dbReference type="EMBL" id="ML170416">
    <property type="protein sequence ID" value="TDL13972.1"/>
    <property type="molecule type" value="Genomic_DNA"/>
</dbReference>
<dbReference type="GO" id="GO:0020037">
    <property type="term" value="F:heme binding"/>
    <property type="evidence" value="ECO:0007669"/>
    <property type="project" value="InterPro"/>
</dbReference>
<keyword evidence="8" id="KW-1133">Transmembrane helix</keyword>
<dbReference type="GO" id="GO:0016705">
    <property type="term" value="F:oxidoreductase activity, acting on paired donors, with incorporation or reduction of molecular oxygen"/>
    <property type="evidence" value="ECO:0007669"/>
    <property type="project" value="InterPro"/>
</dbReference>
<reference evidence="9 10" key="1">
    <citation type="submission" date="2018-06" db="EMBL/GenBank/DDBJ databases">
        <title>A transcriptomic atlas of mushroom development highlights an independent origin of complex multicellularity.</title>
        <authorList>
            <consortium name="DOE Joint Genome Institute"/>
            <person name="Krizsan K."/>
            <person name="Almasi E."/>
            <person name="Merenyi Z."/>
            <person name="Sahu N."/>
            <person name="Viragh M."/>
            <person name="Koszo T."/>
            <person name="Mondo S."/>
            <person name="Kiss B."/>
            <person name="Balint B."/>
            <person name="Kues U."/>
            <person name="Barry K."/>
            <person name="Hegedus J.C."/>
            <person name="Henrissat B."/>
            <person name="Johnson J."/>
            <person name="Lipzen A."/>
            <person name="Ohm R."/>
            <person name="Nagy I."/>
            <person name="Pangilinan J."/>
            <person name="Yan J."/>
            <person name="Xiong Y."/>
            <person name="Grigoriev I.V."/>
            <person name="Hibbett D.S."/>
            <person name="Nagy L.G."/>
        </authorList>
    </citation>
    <scope>NUCLEOTIDE SEQUENCE [LARGE SCALE GENOMIC DNA]</scope>
    <source>
        <strain evidence="9 10">SZMC22713</strain>
    </source>
</reference>